<dbReference type="InterPro" id="IPR024752">
    <property type="entry name" value="Myb/SANT-like_dom"/>
</dbReference>
<dbReference type="PaxDb" id="4113-PGSC0003DMT400094029"/>
<keyword evidence="4" id="KW-1185">Reference proteome</keyword>
<feature type="region of interest" description="Disordered" evidence="1">
    <location>
        <begin position="334"/>
        <end position="355"/>
    </location>
</feature>
<dbReference type="Gramene" id="PGSC0003DMT400094029">
    <property type="protein sequence ID" value="PGSC0003DMT400094029"/>
    <property type="gene ID" value="PGSC0003DMG400043600"/>
</dbReference>
<evidence type="ECO:0000313" key="4">
    <source>
        <dbReference type="Proteomes" id="UP000011115"/>
    </source>
</evidence>
<feature type="domain" description="Myb/SANT-like" evidence="2">
    <location>
        <begin position="111"/>
        <end position="203"/>
    </location>
</feature>
<accession>M1DT85</accession>
<protein>
    <recommendedName>
        <fullName evidence="2">Myb/SANT-like domain-containing protein</fullName>
    </recommendedName>
</protein>
<reference evidence="3" key="2">
    <citation type="submission" date="2015-06" db="UniProtKB">
        <authorList>
            <consortium name="EnsemblPlants"/>
        </authorList>
    </citation>
    <scope>IDENTIFICATION</scope>
    <source>
        <strain evidence="3">DM1-3 516 R44</strain>
    </source>
</reference>
<proteinExistence type="predicted"/>
<dbReference type="eggNOG" id="ENOG502R5FE">
    <property type="taxonomic scope" value="Eukaryota"/>
</dbReference>
<evidence type="ECO:0000256" key="1">
    <source>
        <dbReference type="SAM" id="MobiDB-lite"/>
    </source>
</evidence>
<evidence type="ECO:0000313" key="3">
    <source>
        <dbReference type="EnsemblPlants" id="PGSC0003DMT400094029"/>
    </source>
</evidence>
<feature type="compositionally biased region" description="Basic residues" evidence="1">
    <location>
        <begin position="1"/>
        <end position="13"/>
    </location>
</feature>
<dbReference type="PANTHER" id="PTHR47584:SF19">
    <property type="entry name" value="L10-INTERACTING MYB DOMAIN-CONTAINING PROTEIN-LIKE"/>
    <property type="match status" value="1"/>
</dbReference>
<organism evidence="3 4">
    <name type="scientific">Solanum tuberosum</name>
    <name type="common">Potato</name>
    <dbReference type="NCBI Taxonomy" id="4113"/>
    <lineage>
        <taxon>Eukaryota</taxon>
        <taxon>Viridiplantae</taxon>
        <taxon>Streptophyta</taxon>
        <taxon>Embryophyta</taxon>
        <taxon>Tracheophyta</taxon>
        <taxon>Spermatophyta</taxon>
        <taxon>Magnoliopsida</taxon>
        <taxon>eudicotyledons</taxon>
        <taxon>Gunneridae</taxon>
        <taxon>Pentapetalae</taxon>
        <taxon>asterids</taxon>
        <taxon>lamiids</taxon>
        <taxon>Solanales</taxon>
        <taxon>Solanaceae</taxon>
        <taxon>Solanoideae</taxon>
        <taxon>Solaneae</taxon>
        <taxon>Solanum</taxon>
    </lineage>
</organism>
<dbReference type="Pfam" id="PF12776">
    <property type="entry name" value="Myb_DNA-bind_3"/>
    <property type="match status" value="1"/>
</dbReference>
<feature type="region of interest" description="Disordered" evidence="1">
    <location>
        <begin position="1"/>
        <end position="24"/>
    </location>
</feature>
<feature type="compositionally biased region" description="Basic and acidic residues" evidence="1">
    <location>
        <begin position="334"/>
        <end position="349"/>
    </location>
</feature>
<dbReference type="InterPro" id="IPR045026">
    <property type="entry name" value="LIMYB"/>
</dbReference>
<dbReference type="Proteomes" id="UP000011115">
    <property type="component" value="Unassembled WGS sequence"/>
</dbReference>
<name>M1DT85_SOLTU</name>
<dbReference type="HOGENOM" id="CLU_657889_0_0_1"/>
<dbReference type="OMA" id="PRWRVIN"/>
<reference evidence="4" key="1">
    <citation type="journal article" date="2011" name="Nature">
        <title>Genome sequence and analysis of the tuber crop potato.</title>
        <authorList>
            <consortium name="The Potato Genome Sequencing Consortium"/>
        </authorList>
    </citation>
    <scope>NUCLEOTIDE SEQUENCE [LARGE SCALE GENOMIC DNA]</scope>
    <source>
        <strain evidence="4">cv. DM1-3 516 R44</strain>
    </source>
</reference>
<feature type="region of interest" description="Disordered" evidence="1">
    <location>
        <begin position="284"/>
        <end position="320"/>
    </location>
</feature>
<dbReference type="AlphaFoldDB" id="M1DT85"/>
<evidence type="ECO:0000259" key="2">
    <source>
        <dbReference type="Pfam" id="PF12776"/>
    </source>
</evidence>
<dbReference type="PANTHER" id="PTHR47584">
    <property type="match status" value="1"/>
</dbReference>
<sequence>MHVQRNIRRRPVRKNVNPHDPPVPVGPGCPNAIVMQALHDNVTSDEIRNAIHIFSEFLRMNSPEFTGSKLNEDQENFLDELQKVFDVMHVFDVERVKLASDNAPILKSKEDISILIEVLHDDARKYAFNGSTISGPRWRVINDDFWTKPGKQDYYDENRIKTKCRALKKDLKDFKDLLQSCSGYGWDPETNTITCPSDIWRQHVEEKRKKGVNISKFKLKGLNQYDLLDEIFGKSIATGSHVVYSTIHVSQPAIDEPVEVEDDIFSCDNNPDNTEDVYQPMSVNTDNDNGSGKRTACDVSIPTNGITSSRRKKNRATTTEGIFNDLKEHLKWKRDKEEAKEKEKREREQAQSSTHNEIDIYSKQVVIIQLQNLMTKHNIDKRQFSLAVPHFLNLSIRKIFVHMTEEYQVQWIEDLGKI</sequence>
<dbReference type="EnsemblPlants" id="PGSC0003DMT400094029">
    <property type="protein sequence ID" value="PGSC0003DMT400094029"/>
    <property type="gene ID" value="PGSC0003DMG400043600"/>
</dbReference>
<dbReference type="InParanoid" id="M1DT85"/>